<evidence type="ECO:0000313" key="12">
    <source>
        <dbReference type="EMBL" id="KAB2585755.1"/>
    </source>
</evidence>
<dbReference type="OMA" id="PNAMCIG"/>
<keyword evidence="2 10" id="KW-0645">Protease</keyword>
<keyword evidence="7" id="KW-1133">Transmembrane helix</keyword>
<dbReference type="EMBL" id="CP050124">
    <property type="protein sequence ID" value="QIP38501.1"/>
    <property type="molecule type" value="Genomic_DNA"/>
</dbReference>
<reference evidence="12 16" key="1">
    <citation type="journal article" date="2017" name="Poromechanics V (2013)">
        <title>Genomic Characterization of the Arsenic-Tolerant Actinobacterium, &lt;i&gt;Rhodococcus erythropolis&lt;/i&gt; S43.</title>
        <authorList>
            <person name="Retamal-Morales G."/>
            <person name="Mehnert M."/>
            <person name="Schwabe R."/>
            <person name="Tischler D."/>
            <person name="Schloemann M."/>
            <person name="Levican G.J."/>
        </authorList>
    </citation>
    <scope>NUCLEOTIDE SEQUENCE [LARGE SCALE GENOMIC DNA]</scope>
    <source>
        <strain evidence="12 16">S43</strain>
    </source>
</reference>
<dbReference type="PANTHER" id="PTHR43221">
    <property type="entry name" value="PROTEASE HTPX"/>
    <property type="match status" value="1"/>
</dbReference>
<evidence type="ECO:0000256" key="9">
    <source>
        <dbReference type="ARBA" id="ARBA00023136"/>
    </source>
</evidence>
<dbReference type="GO" id="GO:0046872">
    <property type="term" value="F:metal ion binding"/>
    <property type="evidence" value="ECO:0007669"/>
    <property type="project" value="UniProtKB-KW"/>
</dbReference>
<keyword evidence="6 10" id="KW-0862">Zinc</keyword>
<evidence type="ECO:0000256" key="5">
    <source>
        <dbReference type="ARBA" id="ARBA00022801"/>
    </source>
</evidence>
<dbReference type="GeneID" id="57488700"/>
<comment type="cofactor">
    <cofactor evidence="10">
        <name>Zn(2+)</name>
        <dbReference type="ChEBI" id="CHEBI:29105"/>
    </cofactor>
    <text evidence="10">Binds 1 zinc ion per subunit.</text>
</comment>
<evidence type="ECO:0000313" key="13">
    <source>
        <dbReference type="EMBL" id="MBH5145581.1"/>
    </source>
</evidence>
<comment type="similarity">
    <text evidence="10">Belongs to the peptidase M48 family.</text>
</comment>
<protein>
    <submittedName>
        <fullName evidence="13">M48 family metallopeptidase</fullName>
    </submittedName>
    <submittedName>
        <fullName evidence="12 14">Zn-dependent protease</fullName>
    </submittedName>
</protein>
<keyword evidence="18" id="KW-1185">Reference proteome</keyword>
<evidence type="ECO:0000256" key="3">
    <source>
        <dbReference type="ARBA" id="ARBA00022692"/>
    </source>
</evidence>
<evidence type="ECO:0000256" key="6">
    <source>
        <dbReference type="ARBA" id="ARBA00022833"/>
    </source>
</evidence>
<dbReference type="GO" id="GO:0004222">
    <property type="term" value="F:metalloendopeptidase activity"/>
    <property type="evidence" value="ECO:0007669"/>
    <property type="project" value="InterPro"/>
</dbReference>
<keyword evidence="5 10" id="KW-0378">Hydrolase</keyword>
<evidence type="ECO:0000313" key="16">
    <source>
        <dbReference type="Proteomes" id="UP000325576"/>
    </source>
</evidence>
<evidence type="ECO:0000313" key="18">
    <source>
        <dbReference type="Proteomes" id="UP000627573"/>
    </source>
</evidence>
<accession>A0A0C2WHC2</accession>
<dbReference type="AlphaFoldDB" id="A0A0C2WHC2"/>
<organism evidence="13 18">
    <name type="scientific">Rhodococcus erythropolis</name>
    <name type="common">Arthrobacter picolinophilus</name>
    <dbReference type="NCBI Taxonomy" id="1833"/>
    <lineage>
        <taxon>Bacteria</taxon>
        <taxon>Bacillati</taxon>
        <taxon>Actinomycetota</taxon>
        <taxon>Actinomycetes</taxon>
        <taxon>Mycobacteriales</taxon>
        <taxon>Nocardiaceae</taxon>
        <taxon>Rhodococcus</taxon>
        <taxon>Rhodococcus erythropolis group</taxon>
    </lineage>
</organism>
<keyword evidence="4" id="KW-0479">Metal-binding</keyword>
<dbReference type="Gene3D" id="3.30.2010.10">
    <property type="entry name" value="Metalloproteases ('zincins'), catalytic domain"/>
    <property type="match status" value="1"/>
</dbReference>
<evidence type="ECO:0000313" key="15">
    <source>
        <dbReference type="EMBL" id="WGV50734.1"/>
    </source>
</evidence>
<dbReference type="InterPro" id="IPR001915">
    <property type="entry name" value="Peptidase_M48"/>
</dbReference>
<name>A0A0C2WHC2_RHOER</name>
<evidence type="ECO:0000256" key="7">
    <source>
        <dbReference type="ARBA" id="ARBA00022989"/>
    </source>
</evidence>
<evidence type="ECO:0000259" key="11">
    <source>
        <dbReference type="Pfam" id="PF01435"/>
    </source>
</evidence>
<dbReference type="Pfam" id="PF01435">
    <property type="entry name" value="Peptidase_M48"/>
    <property type="match status" value="1"/>
</dbReference>
<keyword evidence="9" id="KW-0472">Membrane</keyword>
<dbReference type="InterPro" id="IPR050083">
    <property type="entry name" value="HtpX_protease"/>
</dbReference>
<evidence type="ECO:0000313" key="14">
    <source>
        <dbReference type="EMBL" id="QIP38501.1"/>
    </source>
</evidence>
<dbReference type="PANTHER" id="PTHR43221:SF3">
    <property type="entry name" value="SLL1280 PROTEIN"/>
    <property type="match status" value="1"/>
</dbReference>
<dbReference type="EMBL" id="MRBO01000287">
    <property type="protein sequence ID" value="KAB2585755.1"/>
    <property type="molecule type" value="Genomic_DNA"/>
</dbReference>
<keyword evidence="3" id="KW-0812">Transmembrane</keyword>
<evidence type="ECO:0000256" key="2">
    <source>
        <dbReference type="ARBA" id="ARBA00022670"/>
    </source>
</evidence>
<keyword evidence="8 10" id="KW-0482">Metalloprotease</keyword>
<dbReference type="Proteomes" id="UP000325576">
    <property type="component" value="Unassembled WGS sequence"/>
</dbReference>
<proteinExistence type="inferred from homology"/>
<evidence type="ECO:0000256" key="4">
    <source>
        <dbReference type="ARBA" id="ARBA00022723"/>
    </source>
</evidence>
<dbReference type="KEGG" id="reb:XU06_05585"/>
<feature type="domain" description="Peptidase M48" evidence="11">
    <location>
        <begin position="69"/>
        <end position="263"/>
    </location>
</feature>
<dbReference type="RefSeq" id="WP_019747189.1">
    <property type="nucleotide sequence ID" value="NZ_BHXB01000001.1"/>
</dbReference>
<dbReference type="CDD" id="cd07325">
    <property type="entry name" value="M48_Ste24p_like"/>
    <property type="match status" value="1"/>
</dbReference>
<keyword evidence="1" id="KW-1003">Cell membrane</keyword>
<evidence type="ECO:0000256" key="1">
    <source>
        <dbReference type="ARBA" id="ARBA00022475"/>
    </source>
</evidence>
<evidence type="ECO:0000313" key="17">
    <source>
        <dbReference type="Proteomes" id="UP000502345"/>
    </source>
</evidence>
<reference evidence="14 17" key="2">
    <citation type="submission" date="2020-03" db="EMBL/GenBank/DDBJ databases">
        <title>Screen low temperature-resistant strains for efficient degradation of petroleum hydrocarbons under the low temperature.</title>
        <authorList>
            <person name="Wang Y."/>
            <person name="Chen J."/>
        </authorList>
    </citation>
    <scope>NUCLEOTIDE SEQUENCE [LARGE SCALE GENOMIC DNA]</scope>
    <source>
        <strain evidence="14 17">KB1</strain>
    </source>
</reference>
<sequence>MTTAPDRTRIEFPDISSRAWEHPADRAALVTLRTLRGFDTVLRTLSGLLQERQHRLMYLATSVRVDERQFSDLNDLRRDCVEILQADETPELFVLQTPMVNAFTIGMDKPFMVVTTGLLDVMNYEEQRFIIGHELGHALSGHAVYRTILMHLMRLAGTIGWLPVGGWALRAIIAALMEWQRKSELSGDRAGLLCGQDVHTAIRVQMKLAGGSRVSEIDIDAFLAQAAEYDASGDLRDGVLKLLNIELLSHPFSVLRAAELKKWVDSGDYAAILRGNYPRRGDDDGAKISDEFKNAAKTYKQNFDESEDPLVRMVRDIGSGLGGAVGAVGNGVGDVATDIKERFTHWRKSSDRSKGTDDAD</sequence>
<reference evidence="15" key="4">
    <citation type="submission" date="2023-08" db="EMBL/GenBank/DDBJ databases">
        <title>Isolation and Characterization of Rhodococcus erythropolis MGMM8.</title>
        <authorList>
            <person name="Diabankana R.G.C."/>
            <person name="Afordoanyi D.M."/>
            <person name="Validov S.Z."/>
        </authorList>
    </citation>
    <scope>NUCLEOTIDE SEQUENCE</scope>
    <source>
        <strain evidence="15">MGMM8</strain>
    </source>
</reference>
<dbReference type="EMBL" id="JAECSB010000083">
    <property type="protein sequence ID" value="MBH5145581.1"/>
    <property type="molecule type" value="Genomic_DNA"/>
</dbReference>
<reference evidence="13 18" key="3">
    <citation type="submission" date="2020-12" db="EMBL/GenBank/DDBJ databases">
        <title>Draft genome sequence of furan degrading bacterial strain FUR100.</title>
        <authorList>
            <person name="Woiski C."/>
        </authorList>
    </citation>
    <scope>NUCLEOTIDE SEQUENCE [LARGE SCALE GENOMIC DNA]</scope>
    <source>
        <strain evidence="13 18">FUR100</strain>
    </source>
</reference>
<gene>
    <name evidence="12" type="ORF">BS297_08775</name>
    <name evidence="14" type="ORF">G9444_1257</name>
    <name evidence="13" type="ORF">I3517_23575</name>
    <name evidence="15" type="ORF">QIE55_05785</name>
</gene>
<dbReference type="GO" id="GO:0006508">
    <property type="term" value="P:proteolysis"/>
    <property type="evidence" value="ECO:0007669"/>
    <property type="project" value="UniProtKB-KW"/>
</dbReference>
<dbReference type="Proteomes" id="UP000627573">
    <property type="component" value="Unassembled WGS sequence"/>
</dbReference>
<evidence type="ECO:0000256" key="8">
    <source>
        <dbReference type="ARBA" id="ARBA00023049"/>
    </source>
</evidence>
<dbReference type="Proteomes" id="UP001230933">
    <property type="component" value="Chromosome"/>
</dbReference>
<dbReference type="EMBL" id="CP124545">
    <property type="protein sequence ID" value="WGV50734.1"/>
    <property type="molecule type" value="Genomic_DNA"/>
</dbReference>
<dbReference type="Proteomes" id="UP000502345">
    <property type="component" value="Chromosome"/>
</dbReference>
<evidence type="ECO:0000256" key="10">
    <source>
        <dbReference type="RuleBase" id="RU003983"/>
    </source>
</evidence>